<name>A0A0R2HAQ4_9FIRM</name>
<gene>
    <name evidence="2" type="ORF">IV49_GL000527</name>
</gene>
<dbReference type="PATRIC" id="fig|1410657.5.peg.553"/>
<organism evidence="2 3">
    <name type="scientific">Kandleria vitulina DSM 20405</name>
    <dbReference type="NCBI Taxonomy" id="1410657"/>
    <lineage>
        <taxon>Bacteria</taxon>
        <taxon>Bacillati</taxon>
        <taxon>Bacillota</taxon>
        <taxon>Erysipelotrichia</taxon>
        <taxon>Erysipelotrichales</taxon>
        <taxon>Coprobacillaceae</taxon>
        <taxon>Kandleria</taxon>
    </lineage>
</organism>
<dbReference type="CDD" id="cd02947">
    <property type="entry name" value="TRX_family"/>
    <property type="match status" value="1"/>
</dbReference>
<evidence type="ECO:0008006" key="4">
    <source>
        <dbReference type="Google" id="ProtNLM"/>
    </source>
</evidence>
<dbReference type="InterPro" id="IPR046698">
    <property type="entry name" value="PedC-like"/>
</dbReference>
<feature type="signal peptide" evidence="1">
    <location>
        <begin position="1"/>
        <end position="23"/>
    </location>
</feature>
<keyword evidence="1" id="KW-0732">Signal</keyword>
<dbReference type="RefSeq" id="WP_236700976.1">
    <property type="nucleotide sequence ID" value="NZ_JNKN01000021.1"/>
</dbReference>
<evidence type="ECO:0000256" key="1">
    <source>
        <dbReference type="SAM" id="SignalP"/>
    </source>
</evidence>
<feature type="chain" id="PRO_5006417669" description="Thioredoxin domain-containing protein" evidence="1">
    <location>
        <begin position="24"/>
        <end position="171"/>
    </location>
</feature>
<keyword evidence="3" id="KW-1185">Reference proteome</keyword>
<dbReference type="PROSITE" id="PS51257">
    <property type="entry name" value="PROKAR_LIPOPROTEIN"/>
    <property type="match status" value="1"/>
</dbReference>
<dbReference type="Proteomes" id="UP000051841">
    <property type="component" value="Unassembled WGS sequence"/>
</dbReference>
<dbReference type="AlphaFoldDB" id="A0A0R2HAQ4"/>
<comment type="caution">
    <text evidence="2">The sequence shown here is derived from an EMBL/GenBank/DDBJ whole genome shotgun (WGS) entry which is preliminary data.</text>
</comment>
<accession>A0A0R2HAQ4</accession>
<protein>
    <recommendedName>
        <fullName evidence="4">Thioredoxin domain-containing protein</fullName>
    </recommendedName>
</protein>
<dbReference type="Pfam" id="PF20207">
    <property type="entry name" value="DUF6568"/>
    <property type="match status" value="1"/>
</dbReference>
<evidence type="ECO:0000313" key="2">
    <source>
        <dbReference type="EMBL" id="KRN50001.1"/>
    </source>
</evidence>
<sequence>MMKKSFILIICFLLLLGCTSSTKKEKVTGIKEIQYKALKKKMSQNVEFILYIGRPDCGDCMAFKPILEEYLAKNKNAGLYYLNTKAYRDAAKKKDATKEEKDFYDNLYKTFEIDWTPTLEVISNGKIVKQYKYLDEAYYEIKDRAKQIEKQKEFVKKFKTFMDDYFKEDAS</sequence>
<dbReference type="SUPFAM" id="SSF52833">
    <property type="entry name" value="Thioredoxin-like"/>
    <property type="match status" value="1"/>
</dbReference>
<proteinExistence type="predicted"/>
<reference evidence="2 3" key="1">
    <citation type="journal article" date="2015" name="Genome Announc.">
        <title>Expanding the biotechnology potential of lactobacilli through comparative genomics of 213 strains and associated genera.</title>
        <authorList>
            <person name="Sun Z."/>
            <person name="Harris H.M."/>
            <person name="McCann A."/>
            <person name="Guo C."/>
            <person name="Argimon S."/>
            <person name="Zhang W."/>
            <person name="Yang X."/>
            <person name="Jeffery I.B."/>
            <person name="Cooney J.C."/>
            <person name="Kagawa T.F."/>
            <person name="Liu W."/>
            <person name="Song Y."/>
            <person name="Salvetti E."/>
            <person name="Wrobel A."/>
            <person name="Rasinkangas P."/>
            <person name="Parkhill J."/>
            <person name="Rea M.C."/>
            <person name="O'Sullivan O."/>
            <person name="Ritari J."/>
            <person name="Douillard F.P."/>
            <person name="Paul Ross R."/>
            <person name="Yang R."/>
            <person name="Briner A.E."/>
            <person name="Felis G.E."/>
            <person name="de Vos W.M."/>
            <person name="Barrangou R."/>
            <person name="Klaenhammer T.R."/>
            <person name="Caufield P.W."/>
            <person name="Cui Y."/>
            <person name="Zhang H."/>
            <person name="O'Toole P.W."/>
        </authorList>
    </citation>
    <scope>NUCLEOTIDE SEQUENCE [LARGE SCALE GENOMIC DNA]</scope>
    <source>
        <strain evidence="2 3">DSM 20405</strain>
    </source>
</reference>
<dbReference type="EMBL" id="JQBL01000016">
    <property type="protein sequence ID" value="KRN50001.1"/>
    <property type="molecule type" value="Genomic_DNA"/>
</dbReference>
<dbReference type="Gene3D" id="3.40.30.10">
    <property type="entry name" value="Glutaredoxin"/>
    <property type="match status" value="1"/>
</dbReference>
<evidence type="ECO:0000313" key="3">
    <source>
        <dbReference type="Proteomes" id="UP000051841"/>
    </source>
</evidence>
<dbReference type="InterPro" id="IPR036249">
    <property type="entry name" value="Thioredoxin-like_sf"/>
</dbReference>